<keyword evidence="3" id="KW-1185">Reference proteome</keyword>
<feature type="compositionally biased region" description="Basic and acidic residues" evidence="1">
    <location>
        <begin position="10"/>
        <end position="20"/>
    </location>
</feature>
<gene>
    <name evidence="2" type="ORF">ROR02_23940</name>
</gene>
<proteinExistence type="predicted"/>
<feature type="region of interest" description="Disordered" evidence="1">
    <location>
        <begin position="1"/>
        <end position="50"/>
    </location>
</feature>
<organism evidence="2 3">
    <name type="scientific">Pararhodospirillum oryzae</name>
    <dbReference type="NCBI Taxonomy" id="478448"/>
    <lineage>
        <taxon>Bacteria</taxon>
        <taxon>Pseudomonadati</taxon>
        <taxon>Pseudomonadota</taxon>
        <taxon>Alphaproteobacteria</taxon>
        <taxon>Rhodospirillales</taxon>
        <taxon>Rhodospirillaceae</taxon>
        <taxon>Pararhodospirillum</taxon>
    </lineage>
</organism>
<dbReference type="EMBL" id="BJZO01000068">
    <property type="protein sequence ID" value="GEO82263.1"/>
    <property type="molecule type" value="Genomic_DNA"/>
</dbReference>
<dbReference type="Proteomes" id="UP000321567">
    <property type="component" value="Unassembled WGS sequence"/>
</dbReference>
<name>A0A512H9Y1_9PROT</name>
<dbReference type="OrthoDB" id="8449321at2"/>
<evidence type="ECO:0000313" key="3">
    <source>
        <dbReference type="Proteomes" id="UP000321567"/>
    </source>
</evidence>
<protein>
    <submittedName>
        <fullName evidence="2">Uncharacterized protein</fullName>
    </submittedName>
</protein>
<evidence type="ECO:0000313" key="2">
    <source>
        <dbReference type="EMBL" id="GEO82263.1"/>
    </source>
</evidence>
<accession>A0A512H9Y1</accession>
<sequence>MRFRPFTSRTSRDREGDAKKGGLPFLSDLSQSSGPPDGGDEVRRRTALEGRPNPALRRDFLVVLEGHGPLLEPGGPPPVVELAYVPDRVVLDPGAFRRYLHGLGRWRWPGPEDMALAVIEDVGNELVPRWARVSVRMEGADGAPHRVMIEDHQPLWRGSVPGGAIPSPGARER</sequence>
<comment type="caution">
    <text evidence="2">The sequence shown here is derived from an EMBL/GenBank/DDBJ whole genome shotgun (WGS) entry which is preliminary data.</text>
</comment>
<dbReference type="AlphaFoldDB" id="A0A512H9Y1"/>
<dbReference type="RefSeq" id="WP_147164278.1">
    <property type="nucleotide sequence ID" value="NZ_BJZO01000068.1"/>
</dbReference>
<reference evidence="2 3" key="1">
    <citation type="submission" date="2019-07" db="EMBL/GenBank/DDBJ databases">
        <title>Whole genome shotgun sequence of Rhodospirillum oryzae NBRC 107573.</title>
        <authorList>
            <person name="Hosoyama A."/>
            <person name="Uohara A."/>
            <person name="Ohji S."/>
            <person name="Ichikawa N."/>
        </authorList>
    </citation>
    <scope>NUCLEOTIDE SEQUENCE [LARGE SCALE GENOMIC DNA]</scope>
    <source>
        <strain evidence="2 3">NBRC 107573</strain>
    </source>
</reference>
<evidence type="ECO:0000256" key="1">
    <source>
        <dbReference type="SAM" id="MobiDB-lite"/>
    </source>
</evidence>